<evidence type="ECO:0000313" key="1">
    <source>
        <dbReference type="EMBL" id="KAH3704011.1"/>
    </source>
</evidence>
<proteinExistence type="predicted"/>
<name>A0A9D4BQZ1_DREPO</name>
<protein>
    <submittedName>
        <fullName evidence="1">Uncharacterized protein</fullName>
    </submittedName>
</protein>
<accession>A0A9D4BQZ1</accession>
<reference evidence="1" key="1">
    <citation type="journal article" date="2019" name="bioRxiv">
        <title>The Genome of the Zebra Mussel, Dreissena polymorpha: A Resource for Invasive Species Research.</title>
        <authorList>
            <person name="McCartney M.A."/>
            <person name="Auch B."/>
            <person name="Kono T."/>
            <person name="Mallez S."/>
            <person name="Zhang Y."/>
            <person name="Obille A."/>
            <person name="Becker A."/>
            <person name="Abrahante J.E."/>
            <person name="Garbe J."/>
            <person name="Badalamenti J.P."/>
            <person name="Herman A."/>
            <person name="Mangelson H."/>
            <person name="Liachko I."/>
            <person name="Sullivan S."/>
            <person name="Sone E.D."/>
            <person name="Koren S."/>
            <person name="Silverstein K.A.T."/>
            <person name="Beckman K.B."/>
            <person name="Gohl D.M."/>
        </authorList>
    </citation>
    <scope>NUCLEOTIDE SEQUENCE</scope>
    <source>
        <strain evidence="1">Duluth1</strain>
        <tissue evidence="1">Whole animal</tissue>
    </source>
</reference>
<evidence type="ECO:0000313" key="2">
    <source>
        <dbReference type="Proteomes" id="UP000828390"/>
    </source>
</evidence>
<reference evidence="1" key="2">
    <citation type="submission" date="2020-11" db="EMBL/GenBank/DDBJ databases">
        <authorList>
            <person name="McCartney M.A."/>
            <person name="Auch B."/>
            <person name="Kono T."/>
            <person name="Mallez S."/>
            <person name="Becker A."/>
            <person name="Gohl D.M."/>
            <person name="Silverstein K.A.T."/>
            <person name="Koren S."/>
            <person name="Bechman K.B."/>
            <person name="Herman A."/>
            <person name="Abrahante J.E."/>
            <person name="Garbe J."/>
        </authorList>
    </citation>
    <scope>NUCLEOTIDE SEQUENCE</scope>
    <source>
        <strain evidence="1">Duluth1</strain>
        <tissue evidence="1">Whole animal</tissue>
    </source>
</reference>
<comment type="caution">
    <text evidence="1">The sequence shown here is derived from an EMBL/GenBank/DDBJ whole genome shotgun (WGS) entry which is preliminary data.</text>
</comment>
<gene>
    <name evidence="1" type="ORF">DPMN_079066</name>
</gene>
<keyword evidence="2" id="KW-1185">Reference proteome</keyword>
<dbReference type="Proteomes" id="UP000828390">
    <property type="component" value="Unassembled WGS sequence"/>
</dbReference>
<sequence>MRSYAPEAASCEDPECVPAQSVSQPRVCPSPECVPAQSVSQPRVCPSTLTSLTHHW</sequence>
<organism evidence="1 2">
    <name type="scientific">Dreissena polymorpha</name>
    <name type="common">Zebra mussel</name>
    <name type="synonym">Mytilus polymorpha</name>
    <dbReference type="NCBI Taxonomy" id="45954"/>
    <lineage>
        <taxon>Eukaryota</taxon>
        <taxon>Metazoa</taxon>
        <taxon>Spiralia</taxon>
        <taxon>Lophotrochozoa</taxon>
        <taxon>Mollusca</taxon>
        <taxon>Bivalvia</taxon>
        <taxon>Autobranchia</taxon>
        <taxon>Heteroconchia</taxon>
        <taxon>Euheterodonta</taxon>
        <taxon>Imparidentia</taxon>
        <taxon>Neoheterodontei</taxon>
        <taxon>Myida</taxon>
        <taxon>Dreissenoidea</taxon>
        <taxon>Dreissenidae</taxon>
        <taxon>Dreissena</taxon>
    </lineage>
</organism>
<dbReference type="EMBL" id="JAIWYP010000015">
    <property type="protein sequence ID" value="KAH3704011.1"/>
    <property type="molecule type" value="Genomic_DNA"/>
</dbReference>
<dbReference type="AlphaFoldDB" id="A0A9D4BQZ1"/>